<dbReference type="OrthoDB" id="9813612at2"/>
<keyword evidence="9" id="KW-0368">Histidine biosynthesis</keyword>
<evidence type="ECO:0000313" key="12">
    <source>
        <dbReference type="Proteomes" id="UP000297475"/>
    </source>
</evidence>
<keyword evidence="5 9" id="KW-0032">Aminotransferase</keyword>
<evidence type="ECO:0000256" key="1">
    <source>
        <dbReference type="ARBA" id="ARBA00001933"/>
    </source>
</evidence>
<dbReference type="CDD" id="cd00609">
    <property type="entry name" value="AAT_like"/>
    <property type="match status" value="1"/>
</dbReference>
<name>A0A4Z0WIY6_9GAMM</name>
<dbReference type="Gene3D" id="3.90.1150.10">
    <property type="entry name" value="Aspartate Aminotransferase, domain 1"/>
    <property type="match status" value="1"/>
</dbReference>
<evidence type="ECO:0000256" key="4">
    <source>
        <dbReference type="ARBA" id="ARBA00011738"/>
    </source>
</evidence>
<evidence type="ECO:0000256" key="6">
    <source>
        <dbReference type="ARBA" id="ARBA00022679"/>
    </source>
</evidence>
<gene>
    <name evidence="9" type="primary">hisC</name>
    <name evidence="11" type="ORF">E4656_05205</name>
</gene>
<evidence type="ECO:0000256" key="2">
    <source>
        <dbReference type="ARBA" id="ARBA00005011"/>
    </source>
</evidence>
<feature type="modified residue" description="N6-(pyridoxal phosphate)lysine" evidence="9">
    <location>
        <position position="228"/>
    </location>
</feature>
<dbReference type="NCBIfam" id="TIGR01141">
    <property type="entry name" value="hisC"/>
    <property type="match status" value="1"/>
</dbReference>
<dbReference type="GO" id="GO:0030170">
    <property type="term" value="F:pyridoxal phosphate binding"/>
    <property type="evidence" value="ECO:0007669"/>
    <property type="project" value="InterPro"/>
</dbReference>
<dbReference type="RefSeq" id="WP_135481768.1">
    <property type="nucleotide sequence ID" value="NZ_SRMF01000001.1"/>
</dbReference>
<dbReference type="GO" id="GO:0000105">
    <property type="term" value="P:L-histidine biosynthetic process"/>
    <property type="evidence" value="ECO:0007669"/>
    <property type="project" value="UniProtKB-UniRule"/>
</dbReference>
<dbReference type="InterPro" id="IPR005861">
    <property type="entry name" value="HisP_aminotrans"/>
</dbReference>
<dbReference type="InterPro" id="IPR015421">
    <property type="entry name" value="PyrdxlP-dep_Trfase_major"/>
</dbReference>
<dbReference type="Pfam" id="PF00155">
    <property type="entry name" value="Aminotran_1_2"/>
    <property type="match status" value="1"/>
</dbReference>
<evidence type="ECO:0000256" key="5">
    <source>
        <dbReference type="ARBA" id="ARBA00022576"/>
    </source>
</evidence>
<keyword evidence="12" id="KW-1185">Reference proteome</keyword>
<comment type="pathway">
    <text evidence="2 9">Amino-acid biosynthesis; L-histidine biosynthesis; L-histidine from 5-phospho-alpha-D-ribose 1-diphosphate: step 7/9.</text>
</comment>
<comment type="catalytic activity">
    <reaction evidence="8 9">
        <text>L-histidinol phosphate + 2-oxoglutarate = 3-(imidazol-4-yl)-2-oxopropyl phosphate + L-glutamate</text>
        <dbReference type="Rhea" id="RHEA:23744"/>
        <dbReference type="ChEBI" id="CHEBI:16810"/>
        <dbReference type="ChEBI" id="CHEBI:29985"/>
        <dbReference type="ChEBI" id="CHEBI:57766"/>
        <dbReference type="ChEBI" id="CHEBI:57980"/>
        <dbReference type="EC" id="2.6.1.9"/>
    </reaction>
</comment>
<reference evidence="11 12" key="1">
    <citation type="submission" date="2019-04" db="EMBL/GenBank/DDBJ databases">
        <title>Natronospirillum operosus gen. nov., sp. nov., a haloalkaliphilic satellite isolated from decaying biomass of laboratory culture of cyanobacterium Geitlerinema sp. and proposal of Natronospirillaceae fam. nov. and Saccharospirillaceae fam. nov.</title>
        <authorList>
            <person name="Kevbrin V."/>
            <person name="Boltyanskaya Y."/>
            <person name="Koziaeva V."/>
            <person name="Grouzdev D.S."/>
            <person name="Park M."/>
            <person name="Cho J."/>
        </authorList>
    </citation>
    <scope>NUCLEOTIDE SEQUENCE [LARGE SCALE GENOMIC DNA]</scope>
    <source>
        <strain evidence="11 12">G-116</strain>
    </source>
</reference>
<evidence type="ECO:0000256" key="7">
    <source>
        <dbReference type="ARBA" id="ARBA00022898"/>
    </source>
</evidence>
<keyword evidence="7 9" id="KW-0663">Pyridoxal phosphate</keyword>
<dbReference type="EC" id="2.6.1.9" evidence="9"/>
<dbReference type="InterPro" id="IPR015424">
    <property type="entry name" value="PyrdxlP-dep_Trfase"/>
</dbReference>
<protein>
    <recommendedName>
        <fullName evidence="9">Histidinol-phosphate aminotransferase</fullName>
        <ecNumber evidence="9">2.6.1.9</ecNumber>
    </recommendedName>
    <alternativeName>
        <fullName evidence="9">Imidazole acetol-phosphate transaminase</fullName>
    </alternativeName>
</protein>
<dbReference type="EMBL" id="SRMF01000001">
    <property type="protein sequence ID" value="TGG95806.1"/>
    <property type="molecule type" value="Genomic_DNA"/>
</dbReference>
<dbReference type="HAMAP" id="MF_01023">
    <property type="entry name" value="HisC_aminotrans_2"/>
    <property type="match status" value="1"/>
</dbReference>
<proteinExistence type="inferred from homology"/>
<accession>A0A4Z0WIY6</accession>
<comment type="subunit">
    <text evidence="4 9">Homodimer.</text>
</comment>
<comment type="similarity">
    <text evidence="3 9">Belongs to the class-II pyridoxal-phosphate-dependent aminotransferase family. Histidinol-phosphate aminotransferase subfamily.</text>
</comment>
<dbReference type="InterPro" id="IPR015422">
    <property type="entry name" value="PyrdxlP-dep_Trfase_small"/>
</dbReference>
<evidence type="ECO:0000256" key="3">
    <source>
        <dbReference type="ARBA" id="ARBA00007970"/>
    </source>
</evidence>
<evidence type="ECO:0000313" key="11">
    <source>
        <dbReference type="EMBL" id="TGG95806.1"/>
    </source>
</evidence>
<dbReference type="Gene3D" id="3.40.640.10">
    <property type="entry name" value="Type I PLP-dependent aspartate aminotransferase-like (Major domain)"/>
    <property type="match status" value="1"/>
</dbReference>
<comment type="caution">
    <text evidence="11">The sequence shown here is derived from an EMBL/GenBank/DDBJ whole genome shotgun (WGS) entry which is preliminary data.</text>
</comment>
<dbReference type="Proteomes" id="UP000297475">
    <property type="component" value="Unassembled WGS sequence"/>
</dbReference>
<dbReference type="InterPro" id="IPR004839">
    <property type="entry name" value="Aminotransferase_I/II_large"/>
</dbReference>
<evidence type="ECO:0000256" key="9">
    <source>
        <dbReference type="HAMAP-Rule" id="MF_01023"/>
    </source>
</evidence>
<dbReference type="AlphaFoldDB" id="A0A4Z0WIY6"/>
<comment type="cofactor">
    <cofactor evidence="1 9">
        <name>pyridoxal 5'-phosphate</name>
        <dbReference type="ChEBI" id="CHEBI:597326"/>
    </cofactor>
</comment>
<evidence type="ECO:0000256" key="8">
    <source>
        <dbReference type="ARBA" id="ARBA00047481"/>
    </source>
</evidence>
<keyword evidence="6 9" id="KW-0808">Transferase</keyword>
<dbReference type="SUPFAM" id="SSF53383">
    <property type="entry name" value="PLP-dependent transferases"/>
    <property type="match status" value="1"/>
</dbReference>
<dbReference type="PANTHER" id="PTHR43643">
    <property type="entry name" value="HISTIDINOL-PHOSPHATE AMINOTRANSFERASE 2"/>
    <property type="match status" value="1"/>
</dbReference>
<organism evidence="11 12">
    <name type="scientific">Natronospirillum operosum</name>
    <dbReference type="NCBI Taxonomy" id="2759953"/>
    <lineage>
        <taxon>Bacteria</taxon>
        <taxon>Pseudomonadati</taxon>
        <taxon>Pseudomonadota</taxon>
        <taxon>Gammaproteobacteria</taxon>
        <taxon>Oceanospirillales</taxon>
        <taxon>Natronospirillaceae</taxon>
        <taxon>Natronospirillum</taxon>
    </lineage>
</organism>
<dbReference type="UniPathway" id="UPA00031">
    <property type="reaction ID" value="UER00012"/>
</dbReference>
<dbReference type="InterPro" id="IPR050106">
    <property type="entry name" value="HistidinolP_aminotransfase"/>
</dbReference>
<feature type="domain" description="Aminotransferase class I/classII large" evidence="10">
    <location>
        <begin position="36"/>
        <end position="360"/>
    </location>
</feature>
<dbReference type="GO" id="GO:0004400">
    <property type="term" value="F:histidinol-phosphate transaminase activity"/>
    <property type="evidence" value="ECO:0007669"/>
    <property type="project" value="UniProtKB-UniRule"/>
</dbReference>
<dbReference type="PANTHER" id="PTHR43643:SF3">
    <property type="entry name" value="HISTIDINOL-PHOSPHATE AMINOTRANSFERASE"/>
    <property type="match status" value="1"/>
</dbReference>
<sequence length="367" mass="40037">MTTDFRALARAGVRTLAPYVPGKPVEELQRELGLERIIKLASNENPLGASPAVSEALQRVWKDVGRYPDGNGFALKAALSAFLDVPSECLTLGNGSNDVLELLARTFVDHDDEVVFSQHAFAVYPLVTQAVGGRPVMVPAQDYGHDLAAMAAAVTDRTRLMFIANPNNPTGTWVGRGVLEQLLAAVPEQVIVVLDEAYFEYVEEADYPNGLTLLDRHPNLVVTRTFSKIFGLASLRVGYGVASATITDLLNRVRQPFNVNAYAQAAAIAALRDNDFLAESRRVNREGMRQLAEGLRTLNLSAIPSVGNFITFHVDDAARIYDQLLRRGIIVRPVASYDIPDGLRVTIGTAQENRVFLSALEEILAGH</sequence>
<keyword evidence="9" id="KW-0028">Amino-acid biosynthesis</keyword>
<evidence type="ECO:0000259" key="10">
    <source>
        <dbReference type="Pfam" id="PF00155"/>
    </source>
</evidence>